<dbReference type="Gene3D" id="3.30.420.10">
    <property type="entry name" value="Ribonuclease H-like superfamily/Ribonuclease H"/>
    <property type="match status" value="1"/>
</dbReference>
<keyword evidence="2" id="KW-1185">Reference proteome</keyword>
<accession>A0ABR3BE70</accession>
<proteinExistence type="predicted"/>
<comment type="caution">
    <text evidence="1">The sequence shown here is derived from an EMBL/GenBank/DDBJ whole genome shotgun (WGS) entry which is preliminary data.</text>
</comment>
<sequence>MATLRNMIVLFVDQATIHTTWDHHLGLLQLAYNSSVHMITLFTPFFLVHGCESRVPALVLSPPQEVSTTDYVSTIKTSLSAALDLVRLINLQAHAANALLLNQLRRSPSFQVGQQVLLFTKPLSRTRKLAKLTCVWKGLHHITLVSENRYSLLPLHTFSQRILSNVHAHRLKLFYASSPVTEGFCS</sequence>
<dbReference type="Proteomes" id="UP001448207">
    <property type="component" value="Unassembled WGS sequence"/>
</dbReference>
<evidence type="ECO:0000313" key="2">
    <source>
        <dbReference type="Proteomes" id="UP001448207"/>
    </source>
</evidence>
<evidence type="ECO:0000313" key="1">
    <source>
        <dbReference type="EMBL" id="KAL0097155.1"/>
    </source>
</evidence>
<name>A0ABR3BE70_PHYBL</name>
<protein>
    <submittedName>
        <fullName evidence="1">Uncharacterized protein</fullName>
    </submittedName>
</protein>
<dbReference type="EMBL" id="JBCLYO010000001">
    <property type="protein sequence ID" value="KAL0097155.1"/>
    <property type="molecule type" value="Genomic_DNA"/>
</dbReference>
<gene>
    <name evidence="1" type="ORF">J3Q64DRAFT_1711858</name>
</gene>
<reference evidence="1 2" key="1">
    <citation type="submission" date="2024-04" db="EMBL/GenBank/DDBJ databases">
        <title>Symmetric and asymmetric DNA N6-adenine methylation regulates different biological responses in Mucorales.</title>
        <authorList>
            <consortium name="Lawrence Berkeley National Laboratory"/>
            <person name="Lax C."/>
            <person name="Mondo S.J."/>
            <person name="Osorio-Concepcion M."/>
            <person name="Muszewska A."/>
            <person name="Corrochano-Luque M."/>
            <person name="Gutierrez G."/>
            <person name="Riley R."/>
            <person name="Lipzen A."/>
            <person name="Guo J."/>
            <person name="Hundley H."/>
            <person name="Amirebrahimi M."/>
            <person name="Ng V."/>
            <person name="Lorenzo-Gutierrez D."/>
            <person name="Binder U."/>
            <person name="Yang J."/>
            <person name="Song Y."/>
            <person name="Canovas D."/>
            <person name="Navarro E."/>
            <person name="Freitag M."/>
            <person name="Gabaldon T."/>
            <person name="Grigoriev I.V."/>
            <person name="Corrochano L.M."/>
            <person name="Nicolas F.E."/>
            <person name="Garre V."/>
        </authorList>
    </citation>
    <scope>NUCLEOTIDE SEQUENCE [LARGE SCALE GENOMIC DNA]</scope>
    <source>
        <strain evidence="1 2">L51</strain>
    </source>
</reference>
<dbReference type="InterPro" id="IPR036397">
    <property type="entry name" value="RNaseH_sf"/>
</dbReference>
<organism evidence="1 2">
    <name type="scientific">Phycomyces blakesleeanus</name>
    <dbReference type="NCBI Taxonomy" id="4837"/>
    <lineage>
        <taxon>Eukaryota</taxon>
        <taxon>Fungi</taxon>
        <taxon>Fungi incertae sedis</taxon>
        <taxon>Mucoromycota</taxon>
        <taxon>Mucoromycotina</taxon>
        <taxon>Mucoromycetes</taxon>
        <taxon>Mucorales</taxon>
        <taxon>Phycomycetaceae</taxon>
        <taxon>Phycomyces</taxon>
    </lineage>
</organism>